<keyword evidence="4" id="KW-1185">Reference proteome</keyword>
<evidence type="ECO:0000313" key="3">
    <source>
        <dbReference type="EMBL" id="CAE7242491.1"/>
    </source>
</evidence>
<dbReference type="PROSITE" id="PS50088">
    <property type="entry name" value="ANK_REPEAT"/>
    <property type="match status" value="1"/>
</dbReference>
<feature type="repeat" description="ANK" evidence="1">
    <location>
        <begin position="403"/>
        <end position="435"/>
    </location>
</feature>
<evidence type="ECO:0000256" key="2">
    <source>
        <dbReference type="SAM" id="MobiDB-lite"/>
    </source>
</evidence>
<organism evidence="3 4">
    <name type="scientific">Symbiodinium necroappetens</name>
    <dbReference type="NCBI Taxonomy" id="1628268"/>
    <lineage>
        <taxon>Eukaryota</taxon>
        <taxon>Sar</taxon>
        <taxon>Alveolata</taxon>
        <taxon>Dinophyceae</taxon>
        <taxon>Suessiales</taxon>
        <taxon>Symbiodiniaceae</taxon>
        <taxon>Symbiodinium</taxon>
    </lineage>
</organism>
<dbReference type="OrthoDB" id="448445at2759"/>
<gene>
    <name evidence="3" type="ORF">SNEC2469_LOCUS4506</name>
</gene>
<reference evidence="3" key="1">
    <citation type="submission" date="2021-02" db="EMBL/GenBank/DDBJ databases">
        <authorList>
            <person name="Dougan E. K."/>
            <person name="Rhodes N."/>
            <person name="Thang M."/>
            <person name="Chan C."/>
        </authorList>
    </citation>
    <scope>NUCLEOTIDE SEQUENCE</scope>
</reference>
<evidence type="ECO:0000313" key="4">
    <source>
        <dbReference type="Proteomes" id="UP000601435"/>
    </source>
</evidence>
<feature type="compositionally biased region" description="Polar residues" evidence="2">
    <location>
        <begin position="34"/>
        <end position="45"/>
    </location>
</feature>
<accession>A0A812L7E9</accession>
<feature type="compositionally biased region" description="Low complexity" evidence="2">
    <location>
        <begin position="46"/>
        <end position="64"/>
    </location>
</feature>
<sequence length="596" mass="64480">MVSTNFMTTLSAQVDSLLLQSAALNDVNSIRRTTSAESSKASPAQSPGAVSFSSPSSPSTNQWSIKRPQGHQLGSHYTLFGPPPRSQKRSPTCAQSPPMATYERNVEFIKQRQAKVETAQKQKDDQETQMLASPTITAESRKLVGAGYAPPWSRKEDVTRSVIRNRKVTEAVNAKKEVEAAEHTFQPKINERSKAIFRSPKKAIPMRKSTPWLQGLSLDLSETKHSPEAAHCSGFYARAQKSPAFGRGFPAKHSCSNVKATSPSDSAGTRATESAEDASNATAEMLAQELEQIEGLHVKEADELAVLEELARKFTSPANQIGVSKLTAMLLTRRRQAETAGGAAEAASSRSCVFAEVAGLEEQLEQLVAVAPEGLAEKHESLRLSCAKRVYARADPDTADDLTGETALMEAACGGDSALCHLLLEQNADPTRLSAAGKLARDFVPVDDPQRSSFLQLLAPKIQEASSSRPVDKRDPKQLEEAKRSLLSQALDEDAHACWRHVVELGRTLATLVQFQNHGLSESSKLCHLEYCVCYPAAQRTVQAYGKSSVGCVPSEAFEFSSGSSGYGRGWRTRGVLRAGFPLPRGKATAEKGVFV</sequence>
<dbReference type="InterPro" id="IPR002110">
    <property type="entry name" value="Ankyrin_rpt"/>
</dbReference>
<dbReference type="SUPFAM" id="SSF48403">
    <property type="entry name" value="Ankyrin repeat"/>
    <property type="match status" value="1"/>
</dbReference>
<dbReference type="Proteomes" id="UP000601435">
    <property type="component" value="Unassembled WGS sequence"/>
</dbReference>
<evidence type="ECO:0000256" key="1">
    <source>
        <dbReference type="PROSITE-ProRule" id="PRU00023"/>
    </source>
</evidence>
<feature type="region of interest" description="Disordered" evidence="2">
    <location>
        <begin position="254"/>
        <end position="278"/>
    </location>
</feature>
<dbReference type="InterPro" id="IPR036770">
    <property type="entry name" value="Ankyrin_rpt-contain_sf"/>
</dbReference>
<protein>
    <submittedName>
        <fullName evidence="3">Uncharacterized protein</fullName>
    </submittedName>
</protein>
<comment type="caution">
    <text evidence="3">The sequence shown here is derived from an EMBL/GenBank/DDBJ whole genome shotgun (WGS) entry which is preliminary data.</text>
</comment>
<dbReference type="Gene3D" id="1.25.40.20">
    <property type="entry name" value="Ankyrin repeat-containing domain"/>
    <property type="match status" value="1"/>
</dbReference>
<keyword evidence="1" id="KW-0040">ANK repeat</keyword>
<dbReference type="AlphaFoldDB" id="A0A812L7E9"/>
<feature type="region of interest" description="Disordered" evidence="2">
    <location>
        <begin position="34"/>
        <end position="98"/>
    </location>
</feature>
<name>A0A812L7E9_9DINO</name>
<dbReference type="EMBL" id="CAJNJA010009031">
    <property type="protein sequence ID" value="CAE7242491.1"/>
    <property type="molecule type" value="Genomic_DNA"/>
</dbReference>
<proteinExistence type="predicted"/>